<dbReference type="Pfam" id="PF02146">
    <property type="entry name" value="SIR2"/>
    <property type="match status" value="1"/>
</dbReference>
<name>I0Z4E4_COCSC</name>
<dbReference type="EMBL" id="AGSI01000004">
    <property type="protein sequence ID" value="EIE25513.1"/>
    <property type="molecule type" value="Genomic_DNA"/>
</dbReference>
<dbReference type="InterPro" id="IPR029035">
    <property type="entry name" value="DHS-like_NAD/FAD-binding_dom"/>
</dbReference>
<organism evidence="7 8">
    <name type="scientific">Coccomyxa subellipsoidea (strain C-169)</name>
    <name type="common">Green microalga</name>
    <dbReference type="NCBI Taxonomy" id="574566"/>
    <lineage>
        <taxon>Eukaryota</taxon>
        <taxon>Viridiplantae</taxon>
        <taxon>Chlorophyta</taxon>
        <taxon>core chlorophytes</taxon>
        <taxon>Trebouxiophyceae</taxon>
        <taxon>Trebouxiophyceae incertae sedis</taxon>
        <taxon>Coccomyxaceae</taxon>
        <taxon>Coccomyxa</taxon>
        <taxon>Coccomyxa subellipsoidea</taxon>
    </lineage>
</organism>
<keyword evidence="2" id="KW-0808">Transferase</keyword>
<sequence length="429" mass="46812">MSLGYAEKLSFREDLGGQLGAPELLDDHDALQKSIEALSELVRESDNIIVFTGAGISTACGIPDFRGPQGVWTLQRAGKPLPKPKSSFTVARPSLTHMAIVGLMQRGKVRYVVSQNVDGLHLRSGVPRSKIAELHGNCFAERCPRCKKEYIRDFEIETVGFRQTGRTCSVEGCKGKLKDHILDWEDALPEDELTASEDAVSAADLAICLGTSLQITPACNLPLRTPKAGGKLVIINLQATPKDKKASLVIHGRADEVMRRVMANLAFPIPSYVREDSVTIGHVQEQPMGSGKGHPFNVRISSVHGENCAMPLVQTIDISFPDHPSLRPATLRSAPFQLRRTVAQPGSYPVSIQLHLVEGLDEPTVTLQYVAHILSQESFNDQLVIDTTSTQRKRKRQAVGHSITASFVTQEVDFHSSSSSADETHENGA</sequence>
<evidence type="ECO:0000256" key="5">
    <source>
        <dbReference type="ARBA" id="ARBA00023027"/>
    </source>
</evidence>
<comment type="similarity">
    <text evidence="6">Belongs to the sirtuin family. Class IV subfamily.</text>
</comment>
<accession>I0Z4E4</accession>
<dbReference type="GO" id="GO:0000122">
    <property type="term" value="P:negative regulation of transcription by RNA polymerase II"/>
    <property type="evidence" value="ECO:0007669"/>
    <property type="project" value="TreeGrafter"/>
</dbReference>
<evidence type="ECO:0000256" key="3">
    <source>
        <dbReference type="ARBA" id="ARBA00022723"/>
    </source>
</evidence>
<evidence type="ECO:0000256" key="1">
    <source>
        <dbReference type="ARBA" id="ARBA00012928"/>
    </source>
</evidence>
<dbReference type="InterPro" id="IPR050134">
    <property type="entry name" value="NAD-dep_sirtuin_deacylases"/>
</dbReference>
<keyword evidence="3" id="KW-0479">Metal-binding</keyword>
<dbReference type="STRING" id="574566.I0Z4E4"/>
<evidence type="ECO:0000256" key="6">
    <source>
        <dbReference type="ARBA" id="ARBA00038170"/>
    </source>
</evidence>
<dbReference type="GO" id="GO:0046872">
    <property type="term" value="F:metal ion binding"/>
    <property type="evidence" value="ECO:0007669"/>
    <property type="project" value="UniProtKB-KW"/>
</dbReference>
<dbReference type="CDD" id="cd01410">
    <property type="entry name" value="SIRT7"/>
    <property type="match status" value="1"/>
</dbReference>
<dbReference type="AlphaFoldDB" id="I0Z4E4"/>
<dbReference type="GO" id="GO:0005634">
    <property type="term" value="C:nucleus"/>
    <property type="evidence" value="ECO:0007669"/>
    <property type="project" value="TreeGrafter"/>
</dbReference>
<evidence type="ECO:0000256" key="4">
    <source>
        <dbReference type="ARBA" id="ARBA00022833"/>
    </source>
</evidence>
<comment type="caution">
    <text evidence="7">The sequence shown here is derived from an EMBL/GenBank/DDBJ whole genome shotgun (WGS) entry which is preliminary data.</text>
</comment>
<dbReference type="Gene3D" id="2.20.28.200">
    <property type="match status" value="1"/>
</dbReference>
<keyword evidence="5" id="KW-0520">NAD</keyword>
<dbReference type="GO" id="GO:0003714">
    <property type="term" value="F:transcription corepressor activity"/>
    <property type="evidence" value="ECO:0007669"/>
    <property type="project" value="TreeGrafter"/>
</dbReference>
<dbReference type="SUPFAM" id="SSF52467">
    <property type="entry name" value="DHS-like NAD/FAD-binding domain"/>
    <property type="match status" value="1"/>
</dbReference>
<dbReference type="EC" id="2.3.1.286" evidence="1"/>
<evidence type="ECO:0000256" key="2">
    <source>
        <dbReference type="ARBA" id="ARBA00022679"/>
    </source>
</evidence>
<dbReference type="GO" id="GO:0017136">
    <property type="term" value="F:histone deacetylase activity, NAD-dependent"/>
    <property type="evidence" value="ECO:0007669"/>
    <property type="project" value="TreeGrafter"/>
</dbReference>
<keyword evidence="4" id="KW-0862">Zinc</keyword>
<protein>
    <recommendedName>
        <fullName evidence="1">protein acetyllysine N-acetyltransferase</fullName>
        <ecNumber evidence="1">2.3.1.286</ecNumber>
    </recommendedName>
</protein>
<evidence type="ECO:0000313" key="8">
    <source>
        <dbReference type="Proteomes" id="UP000007264"/>
    </source>
</evidence>
<keyword evidence="8" id="KW-1185">Reference proteome</keyword>
<dbReference type="GeneID" id="17043515"/>
<dbReference type="Proteomes" id="UP000007264">
    <property type="component" value="Unassembled WGS sequence"/>
</dbReference>
<gene>
    <name evidence="7" type="ORF">COCSUDRAFT_13968</name>
</gene>
<dbReference type="PANTHER" id="PTHR11085">
    <property type="entry name" value="NAD-DEPENDENT PROTEIN DEACYLASE SIRTUIN-5, MITOCHONDRIAL-RELATED"/>
    <property type="match status" value="1"/>
</dbReference>
<dbReference type="eggNOG" id="KOG1905">
    <property type="taxonomic scope" value="Eukaryota"/>
</dbReference>
<dbReference type="RefSeq" id="XP_005650057.1">
    <property type="nucleotide sequence ID" value="XM_005650000.1"/>
</dbReference>
<evidence type="ECO:0000313" key="7">
    <source>
        <dbReference type="EMBL" id="EIE25513.1"/>
    </source>
</evidence>
<dbReference type="PANTHER" id="PTHR11085:SF12">
    <property type="entry name" value="NAD-DEPENDENT PROTEIN DEACYLASE SIRTUIN-6"/>
    <property type="match status" value="1"/>
</dbReference>
<dbReference type="InterPro" id="IPR003000">
    <property type="entry name" value="Sirtuin"/>
</dbReference>
<dbReference type="KEGG" id="csl:COCSUDRAFT_13968"/>
<proteinExistence type="inferred from homology"/>
<dbReference type="GO" id="GO:0070403">
    <property type="term" value="F:NAD+ binding"/>
    <property type="evidence" value="ECO:0007669"/>
    <property type="project" value="InterPro"/>
</dbReference>
<dbReference type="Gene3D" id="3.40.50.1220">
    <property type="entry name" value="TPP-binding domain"/>
    <property type="match status" value="1"/>
</dbReference>
<dbReference type="OrthoDB" id="424302at2759"/>
<reference evidence="7 8" key="1">
    <citation type="journal article" date="2012" name="Genome Biol.">
        <title>The genome of the polar eukaryotic microalga coccomyxa subellipsoidea reveals traits of cold adaptation.</title>
        <authorList>
            <person name="Blanc G."/>
            <person name="Agarkova I."/>
            <person name="Grimwood J."/>
            <person name="Kuo A."/>
            <person name="Brueggeman A."/>
            <person name="Dunigan D."/>
            <person name="Gurnon J."/>
            <person name="Ladunga I."/>
            <person name="Lindquist E."/>
            <person name="Lucas S."/>
            <person name="Pangilinan J."/>
            <person name="Proschold T."/>
            <person name="Salamov A."/>
            <person name="Schmutz J."/>
            <person name="Weeks D."/>
            <person name="Yamada T."/>
            <person name="Claverie J.M."/>
            <person name="Grigoriev I."/>
            <person name="Van Etten J."/>
            <person name="Lomsadze A."/>
            <person name="Borodovsky M."/>
        </authorList>
    </citation>
    <scope>NUCLEOTIDE SEQUENCE [LARGE SCALE GENOMIC DNA]</scope>
    <source>
        <strain evidence="7 8">C-169</strain>
    </source>
</reference>
<dbReference type="FunFam" id="3.40.50.1220:FF:000038">
    <property type="entry name" value="NAD-dependent protein deacetylase sirtuin-6 isoform X2"/>
    <property type="match status" value="1"/>
</dbReference>